<dbReference type="Proteomes" id="UP000824120">
    <property type="component" value="Chromosome 10"/>
</dbReference>
<keyword evidence="2" id="KW-1185">Reference proteome</keyword>
<reference evidence="1 2" key="1">
    <citation type="submission" date="2020-09" db="EMBL/GenBank/DDBJ databases">
        <title>De no assembly of potato wild relative species, Solanum commersonii.</title>
        <authorList>
            <person name="Cho K."/>
        </authorList>
    </citation>
    <scope>NUCLEOTIDE SEQUENCE [LARGE SCALE GENOMIC DNA]</scope>
    <source>
        <strain evidence="1">LZ3.2</strain>
        <tissue evidence="1">Leaf</tissue>
    </source>
</reference>
<organism evidence="1 2">
    <name type="scientific">Solanum commersonii</name>
    <name type="common">Commerson's wild potato</name>
    <name type="synonym">Commerson's nightshade</name>
    <dbReference type="NCBI Taxonomy" id="4109"/>
    <lineage>
        <taxon>Eukaryota</taxon>
        <taxon>Viridiplantae</taxon>
        <taxon>Streptophyta</taxon>
        <taxon>Embryophyta</taxon>
        <taxon>Tracheophyta</taxon>
        <taxon>Spermatophyta</taxon>
        <taxon>Magnoliopsida</taxon>
        <taxon>eudicotyledons</taxon>
        <taxon>Gunneridae</taxon>
        <taxon>Pentapetalae</taxon>
        <taxon>asterids</taxon>
        <taxon>lamiids</taxon>
        <taxon>Solanales</taxon>
        <taxon>Solanaceae</taxon>
        <taxon>Solanoideae</taxon>
        <taxon>Solaneae</taxon>
        <taxon>Solanum</taxon>
    </lineage>
</organism>
<protein>
    <submittedName>
        <fullName evidence="1">Uncharacterized protein</fullName>
    </submittedName>
</protein>
<gene>
    <name evidence="1" type="ORF">H5410_053897</name>
</gene>
<dbReference type="OrthoDB" id="1476984at2759"/>
<accession>A0A9J5X7N5</accession>
<evidence type="ECO:0000313" key="2">
    <source>
        <dbReference type="Proteomes" id="UP000824120"/>
    </source>
</evidence>
<comment type="caution">
    <text evidence="1">The sequence shown here is derived from an EMBL/GenBank/DDBJ whole genome shotgun (WGS) entry which is preliminary data.</text>
</comment>
<evidence type="ECO:0000313" key="1">
    <source>
        <dbReference type="EMBL" id="KAG5583270.1"/>
    </source>
</evidence>
<sequence>MVEHDTLLYMVDYLERKKQEVYGKYCRISTKDQMALYEDLLFFGVMRGVGTVLQAKDAKDSIKLSGAKFLMSPATVMTRQSYYYTISNKPPSFWLLHLVTYTHAYFEKEKLWDERLCDPQLRK</sequence>
<name>A0A9J5X7N5_SOLCO</name>
<proteinExistence type="predicted"/>
<dbReference type="AlphaFoldDB" id="A0A9J5X7N5"/>
<dbReference type="EMBL" id="JACXVP010000010">
    <property type="protein sequence ID" value="KAG5583270.1"/>
    <property type="molecule type" value="Genomic_DNA"/>
</dbReference>